<dbReference type="RefSeq" id="WP_046280435.1">
    <property type="nucleotide sequence ID" value="NZ_LATL02000291.1"/>
</dbReference>
<gene>
    <name evidence="2" type="ORF">WN50_20445</name>
</gene>
<dbReference type="Proteomes" id="UP000033607">
    <property type="component" value="Unassembled WGS sequence"/>
</dbReference>
<name>A0A0F5YCG4_9CYAN</name>
<dbReference type="Gene3D" id="3.40.50.1820">
    <property type="entry name" value="alpha/beta hydrolase"/>
    <property type="match status" value="1"/>
</dbReference>
<evidence type="ECO:0000313" key="2">
    <source>
        <dbReference type="EMBL" id="KKD36317.1"/>
    </source>
</evidence>
<dbReference type="PANTHER" id="PTHR43798:SF33">
    <property type="entry name" value="HYDROLASE, PUTATIVE (AFU_ORTHOLOGUE AFUA_2G14860)-RELATED"/>
    <property type="match status" value="1"/>
</dbReference>
<dbReference type="OrthoDB" id="9775557at2"/>
<dbReference type="PANTHER" id="PTHR43798">
    <property type="entry name" value="MONOACYLGLYCEROL LIPASE"/>
    <property type="match status" value="1"/>
</dbReference>
<dbReference type="EMBL" id="LATL02000291">
    <property type="protein sequence ID" value="KKD36317.1"/>
    <property type="molecule type" value="Genomic_DNA"/>
</dbReference>
<dbReference type="SUPFAM" id="SSF53474">
    <property type="entry name" value="alpha/beta-Hydrolases"/>
    <property type="match status" value="1"/>
</dbReference>
<organism evidence="2 3">
    <name type="scientific">Limnoraphis robusta CS-951</name>
    <dbReference type="NCBI Taxonomy" id="1637645"/>
    <lineage>
        <taxon>Bacteria</taxon>
        <taxon>Bacillati</taxon>
        <taxon>Cyanobacteriota</taxon>
        <taxon>Cyanophyceae</taxon>
        <taxon>Oscillatoriophycideae</taxon>
        <taxon>Oscillatoriales</taxon>
        <taxon>Sirenicapillariaceae</taxon>
        <taxon>Limnoraphis</taxon>
    </lineage>
</organism>
<sequence>MNPTRKTLQLAEIKISYLEWNSPKNAENSQPLLLLHGLADHALVWKDLGNFLADHYHIIAPDMRGHGNSSKPQNGYRFSEVITDLEALMQHLNWSNAHFLGHSWTGKLLPIWAKQHPEYFHSMILVDPIFITKMPSIFKLTLPIVYRKLDCLKGMGPFSSYEEAEELARQLSQYTAWSPLQQEVFEEGIEQKPDGKWGSKFIIPARNHIFSEVMKVAGLTEKINIPTLLIQPEKGVNRMEWQLKPYQKYLTHLKIQQVPGNHWPFLVQPDFFNQTVAEFLKTVTITC</sequence>
<proteinExistence type="predicted"/>
<dbReference type="Pfam" id="PF00561">
    <property type="entry name" value="Abhydrolase_1"/>
    <property type="match status" value="1"/>
</dbReference>
<dbReference type="InterPro" id="IPR000073">
    <property type="entry name" value="AB_hydrolase_1"/>
</dbReference>
<dbReference type="PATRIC" id="fig|1637645.4.peg.5723"/>
<dbReference type="GO" id="GO:0016020">
    <property type="term" value="C:membrane"/>
    <property type="evidence" value="ECO:0007669"/>
    <property type="project" value="TreeGrafter"/>
</dbReference>
<evidence type="ECO:0000313" key="3">
    <source>
        <dbReference type="Proteomes" id="UP000033607"/>
    </source>
</evidence>
<accession>A0A0F5YCG4</accession>
<dbReference type="InterPro" id="IPR050266">
    <property type="entry name" value="AB_hydrolase_sf"/>
</dbReference>
<evidence type="ECO:0000259" key="1">
    <source>
        <dbReference type="Pfam" id="PF00561"/>
    </source>
</evidence>
<dbReference type="AlphaFoldDB" id="A0A0F5YCG4"/>
<feature type="domain" description="AB hydrolase-1" evidence="1">
    <location>
        <begin position="31"/>
        <end position="148"/>
    </location>
</feature>
<dbReference type="InterPro" id="IPR029058">
    <property type="entry name" value="AB_hydrolase_fold"/>
</dbReference>
<comment type="caution">
    <text evidence="2">The sequence shown here is derived from an EMBL/GenBank/DDBJ whole genome shotgun (WGS) entry which is preliminary data.</text>
</comment>
<reference evidence="2 3" key="1">
    <citation type="submission" date="2015-06" db="EMBL/GenBank/DDBJ databases">
        <title>Draft genome assembly of filamentous brackish cyanobacterium Limnoraphis robusta strain CS-951.</title>
        <authorList>
            <person name="Willis A."/>
            <person name="Parks M."/>
            <person name="Burford M.A."/>
        </authorList>
    </citation>
    <scope>NUCLEOTIDE SEQUENCE [LARGE SCALE GENOMIC DNA]</scope>
    <source>
        <strain evidence="2 3">CS-951</strain>
    </source>
</reference>
<protein>
    <submittedName>
        <fullName evidence="2">Haloalkane dehalogenase</fullName>
    </submittedName>
</protein>